<keyword evidence="3" id="KW-1185">Reference proteome</keyword>
<reference evidence="2 3" key="1">
    <citation type="submission" date="2018-05" db="EMBL/GenBank/DDBJ databases">
        <title>Whole genome sequencing of Paracoccus thiocyanatus SST.</title>
        <authorList>
            <person name="Ghosh W."/>
            <person name="Rameez M.J."/>
            <person name="Roy C."/>
        </authorList>
    </citation>
    <scope>NUCLEOTIDE SEQUENCE [LARGE SCALE GENOMIC DNA]</scope>
    <source>
        <strain evidence="2 3">SST</strain>
    </source>
</reference>
<accession>A0A3D8PDX6</accession>
<organism evidence="2 3">
    <name type="scientific">Paracoccus thiocyanatus</name>
    <dbReference type="NCBI Taxonomy" id="34006"/>
    <lineage>
        <taxon>Bacteria</taxon>
        <taxon>Pseudomonadati</taxon>
        <taxon>Pseudomonadota</taxon>
        <taxon>Alphaproteobacteria</taxon>
        <taxon>Rhodobacterales</taxon>
        <taxon>Paracoccaceae</taxon>
        <taxon>Paracoccus</taxon>
    </lineage>
</organism>
<proteinExistence type="predicted"/>
<dbReference type="EMBL" id="QFCQ01000011">
    <property type="protein sequence ID" value="RDW14263.1"/>
    <property type="molecule type" value="Genomic_DNA"/>
</dbReference>
<evidence type="ECO:0000313" key="3">
    <source>
        <dbReference type="Proteomes" id="UP000256679"/>
    </source>
</evidence>
<gene>
    <name evidence="2" type="ORF">DIE28_03715</name>
</gene>
<dbReference type="AlphaFoldDB" id="A0A3D8PDX6"/>
<protein>
    <submittedName>
        <fullName evidence="2">Uncharacterized protein</fullName>
    </submittedName>
</protein>
<evidence type="ECO:0000256" key="1">
    <source>
        <dbReference type="SAM" id="MobiDB-lite"/>
    </source>
</evidence>
<feature type="compositionally biased region" description="Basic residues" evidence="1">
    <location>
        <begin position="10"/>
        <end position="22"/>
    </location>
</feature>
<evidence type="ECO:0000313" key="2">
    <source>
        <dbReference type="EMBL" id="RDW14263.1"/>
    </source>
</evidence>
<feature type="region of interest" description="Disordered" evidence="1">
    <location>
        <begin position="1"/>
        <end position="31"/>
    </location>
</feature>
<comment type="caution">
    <text evidence="2">The sequence shown here is derived from an EMBL/GenBank/DDBJ whole genome shotgun (WGS) entry which is preliminary data.</text>
</comment>
<name>A0A3D8PDX6_9RHOB</name>
<dbReference type="Proteomes" id="UP000256679">
    <property type="component" value="Unassembled WGS sequence"/>
</dbReference>
<sequence length="86" mass="8942">MEKVVFQAHSLRHRPKQPHHRVLSGPDPDPRDADLVRGGLVVALTRGWAGLPVGPITPGGTITCAKAAGFIAGEAALAGTDQDGTR</sequence>